<gene>
    <name evidence="1" type="ORF">L2672_03710</name>
</gene>
<organism evidence="1 2">
    <name type="scientific">Shewanella gaetbuli</name>
    <dbReference type="NCBI Taxonomy" id="220752"/>
    <lineage>
        <taxon>Bacteria</taxon>
        <taxon>Pseudomonadati</taxon>
        <taxon>Pseudomonadota</taxon>
        <taxon>Gammaproteobacteria</taxon>
        <taxon>Alteromonadales</taxon>
        <taxon>Shewanellaceae</taxon>
        <taxon>Shewanella</taxon>
    </lineage>
</organism>
<dbReference type="AlphaFoldDB" id="A0A9X2CJ99"/>
<reference evidence="1" key="1">
    <citation type="submission" date="2022-01" db="EMBL/GenBank/DDBJ databases">
        <title>Whole genome-based taxonomy of the Shewanellaceae.</title>
        <authorList>
            <person name="Martin-Rodriguez A.J."/>
        </authorList>
    </citation>
    <scope>NUCLEOTIDE SEQUENCE</scope>
    <source>
        <strain evidence="1">DSM 16422</strain>
    </source>
</reference>
<keyword evidence="2" id="KW-1185">Reference proteome</keyword>
<evidence type="ECO:0008006" key="3">
    <source>
        <dbReference type="Google" id="ProtNLM"/>
    </source>
</evidence>
<evidence type="ECO:0000313" key="2">
    <source>
        <dbReference type="Proteomes" id="UP001139333"/>
    </source>
</evidence>
<proteinExistence type="predicted"/>
<dbReference type="PROSITE" id="PS51257">
    <property type="entry name" value="PROKAR_LIPOPROTEIN"/>
    <property type="match status" value="1"/>
</dbReference>
<name>A0A9X2CJ99_9GAMM</name>
<dbReference type="RefSeq" id="WP_248994494.1">
    <property type="nucleotide sequence ID" value="NZ_JAKIKP010000002.1"/>
</dbReference>
<comment type="caution">
    <text evidence="1">The sequence shown here is derived from an EMBL/GenBank/DDBJ whole genome shotgun (WGS) entry which is preliminary data.</text>
</comment>
<evidence type="ECO:0000313" key="1">
    <source>
        <dbReference type="EMBL" id="MCL1141811.1"/>
    </source>
</evidence>
<dbReference type="Proteomes" id="UP001139333">
    <property type="component" value="Unassembled WGS sequence"/>
</dbReference>
<accession>A0A9X2CJ99</accession>
<sequence>MFNKKISQWALMSLLAGTLVGCGSDSDEASSDDVAYIQYYNASPNSTSTVLALDDYGYSAVDFADSMPRYSYSTGTAELDIYGQDENGDTVVILNNSVSLDNDSRHLFILYDDYHQPSLLDVIFSRTEMDSLNDDEDNSYSKMLLTVANVASVQQEFDAYISLDTQTIDEATMLGNVAYGSYTEQQILDTDEYIVYLTNAGTTEVVYTTGTVSLEVETAYKLVIRDSFGAGELKVTIDVVDSTTTPVNYAALEAAADVRVFNGLETTNINLDISSHQEAQYLYDIAPYGVTEYHSLSFNDYAVTIKDSSSLAILFDNLLASFNQDEVKTILVYQDEDTQVKGMVIEEDLRPRAFEYQFSLVNLSSDFDGLAVYFVRDSETIDSVEYKLSDLDFEEQLQLTLPQDDYEINIVYTADNGTQTLIYQSDVISLQGESNFSYILTPDSSSQFGHRLTAL</sequence>
<dbReference type="EMBL" id="JAKIKP010000002">
    <property type="protein sequence ID" value="MCL1141811.1"/>
    <property type="molecule type" value="Genomic_DNA"/>
</dbReference>
<protein>
    <recommendedName>
        <fullName evidence="3">DUF4397 domain-containing protein</fullName>
    </recommendedName>
</protein>